<dbReference type="InterPro" id="IPR036236">
    <property type="entry name" value="Znf_C2H2_sf"/>
</dbReference>
<sequence length="280" mass="32132">MASSENAESCFRLENDFPAAYNLSPAVIESTGVDEERQRISGVSDLIYATGSEKDEMSRQENKWLSLNNDNRYFMDSLDCAIRTGHSDNSNISEPKKLIVNPDFLLGSNEPEKDKIHVSEHATDEHTSFEIHSNVYSRSEEITVNLKEHISFITHNNAVAGPSGMYPRKKKFPCTLCPKEFNQKFHLDVHYRTHTGEKPFVCDFCRQAFSQKISLDTHYRNHTGDRPFVCDFCKRAFATKSNLTKHVRTHTGEKPYKCPICEKTFADGSNYNKHVKRMHK</sequence>
<evidence type="ECO:0000256" key="8">
    <source>
        <dbReference type="PROSITE-ProRule" id="PRU00042"/>
    </source>
</evidence>
<evidence type="ECO:0000256" key="2">
    <source>
        <dbReference type="ARBA" id="ARBA00022723"/>
    </source>
</evidence>
<dbReference type="SUPFAM" id="SSF57667">
    <property type="entry name" value="beta-beta-alpha zinc fingers"/>
    <property type="match status" value="2"/>
</dbReference>
<evidence type="ECO:0000259" key="9">
    <source>
        <dbReference type="PROSITE" id="PS50157"/>
    </source>
</evidence>
<dbReference type="FunFam" id="3.30.160.60:FF:000690">
    <property type="entry name" value="Zinc finger protein 354C"/>
    <property type="match status" value="1"/>
</dbReference>
<dbReference type="GO" id="GO:0003677">
    <property type="term" value="F:DNA binding"/>
    <property type="evidence" value="ECO:0007669"/>
    <property type="project" value="UniProtKB-KW"/>
</dbReference>
<comment type="subcellular location">
    <subcellularLocation>
        <location evidence="1">Nucleus</location>
    </subcellularLocation>
</comment>
<reference evidence="10" key="2">
    <citation type="submission" date="2020-06" db="EMBL/GenBank/DDBJ databases">
        <authorList>
            <person name="Sheffer M."/>
        </authorList>
    </citation>
    <scope>NUCLEOTIDE SEQUENCE</scope>
</reference>
<evidence type="ECO:0000256" key="3">
    <source>
        <dbReference type="ARBA" id="ARBA00022737"/>
    </source>
</evidence>
<evidence type="ECO:0000256" key="6">
    <source>
        <dbReference type="ARBA" id="ARBA00023125"/>
    </source>
</evidence>
<feature type="domain" description="C2H2-type" evidence="9">
    <location>
        <begin position="172"/>
        <end position="199"/>
    </location>
</feature>
<feature type="domain" description="C2H2-type" evidence="9">
    <location>
        <begin position="228"/>
        <end position="255"/>
    </location>
</feature>
<keyword evidence="2" id="KW-0479">Metal-binding</keyword>
<dbReference type="InterPro" id="IPR050331">
    <property type="entry name" value="Zinc_finger"/>
</dbReference>
<evidence type="ECO:0000256" key="4">
    <source>
        <dbReference type="ARBA" id="ARBA00022771"/>
    </source>
</evidence>
<dbReference type="PROSITE" id="PS00028">
    <property type="entry name" value="ZINC_FINGER_C2H2_1"/>
    <property type="match status" value="4"/>
</dbReference>
<dbReference type="SMART" id="SM00355">
    <property type="entry name" value="ZnF_C2H2"/>
    <property type="match status" value="4"/>
</dbReference>
<dbReference type="GO" id="GO:0010468">
    <property type="term" value="P:regulation of gene expression"/>
    <property type="evidence" value="ECO:0007669"/>
    <property type="project" value="TreeGrafter"/>
</dbReference>
<dbReference type="Gene3D" id="3.30.160.60">
    <property type="entry name" value="Classic Zinc Finger"/>
    <property type="match status" value="4"/>
</dbReference>
<dbReference type="GO" id="GO:0008270">
    <property type="term" value="F:zinc ion binding"/>
    <property type="evidence" value="ECO:0007669"/>
    <property type="project" value="UniProtKB-KW"/>
</dbReference>
<keyword evidence="11" id="KW-1185">Reference proteome</keyword>
<dbReference type="PANTHER" id="PTHR16515">
    <property type="entry name" value="PR DOMAIN ZINC FINGER PROTEIN"/>
    <property type="match status" value="1"/>
</dbReference>
<dbReference type="GO" id="GO:0005634">
    <property type="term" value="C:nucleus"/>
    <property type="evidence" value="ECO:0007669"/>
    <property type="project" value="UniProtKB-SubCell"/>
</dbReference>
<dbReference type="Proteomes" id="UP000807504">
    <property type="component" value="Unassembled WGS sequence"/>
</dbReference>
<feature type="domain" description="C2H2-type" evidence="9">
    <location>
        <begin position="200"/>
        <end position="227"/>
    </location>
</feature>
<organism evidence="10 11">
    <name type="scientific">Argiope bruennichi</name>
    <name type="common">Wasp spider</name>
    <name type="synonym">Aranea bruennichi</name>
    <dbReference type="NCBI Taxonomy" id="94029"/>
    <lineage>
        <taxon>Eukaryota</taxon>
        <taxon>Metazoa</taxon>
        <taxon>Ecdysozoa</taxon>
        <taxon>Arthropoda</taxon>
        <taxon>Chelicerata</taxon>
        <taxon>Arachnida</taxon>
        <taxon>Araneae</taxon>
        <taxon>Araneomorphae</taxon>
        <taxon>Entelegynae</taxon>
        <taxon>Araneoidea</taxon>
        <taxon>Araneidae</taxon>
        <taxon>Argiope</taxon>
    </lineage>
</organism>
<dbReference type="AlphaFoldDB" id="A0A8T0FH45"/>
<evidence type="ECO:0000313" key="11">
    <source>
        <dbReference type="Proteomes" id="UP000807504"/>
    </source>
</evidence>
<evidence type="ECO:0000256" key="5">
    <source>
        <dbReference type="ARBA" id="ARBA00022833"/>
    </source>
</evidence>
<feature type="domain" description="C2H2-type" evidence="9">
    <location>
        <begin position="256"/>
        <end position="280"/>
    </location>
</feature>
<keyword evidence="6" id="KW-0238">DNA-binding</keyword>
<proteinExistence type="predicted"/>
<dbReference type="GO" id="GO:0080090">
    <property type="term" value="P:regulation of primary metabolic process"/>
    <property type="evidence" value="ECO:0007669"/>
    <property type="project" value="UniProtKB-ARBA"/>
</dbReference>
<dbReference type="PANTHER" id="PTHR16515:SF49">
    <property type="entry name" value="GASTRULA ZINC FINGER PROTEIN XLCGF49.1-LIKE-RELATED"/>
    <property type="match status" value="1"/>
</dbReference>
<name>A0A8T0FH45_ARGBR</name>
<evidence type="ECO:0000256" key="1">
    <source>
        <dbReference type="ARBA" id="ARBA00004123"/>
    </source>
</evidence>
<dbReference type="EMBL" id="JABXBU010000015">
    <property type="protein sequence ID" value="KAF8788193.1"/>
    <property type="molecule type" value="Genomic_DNA"/>
</dbReference>
<dbReference type="GO" id="GO:0003682">
    <property type="term" value="F:chromatin binding"/>
    <property type="evidence" value="ECO:0007669"/>
    <property type="project" value="UniProtKB-ARBA"/>
</dbReference>
<dbReference type="InterPro" id="IPR013087">
    <property type="entry name" value="Znf_C2H2_type"/>
</dbReference>
<keyword evidence="7" id="KW-0539">Nucleus</keyword>
<evidence type="ECO:0000313" key="10">
    <source>
        <dbReference type="EMBL" id="KAF8788193.1"/>
    </source>
</evidence>
<keyword evidence="3" id="KW-0677">Repeat</keyword>
<comment type="caution">
    <text evidence="10">The sequence shown here is derived from an EMBL/GenBank/DDBJ whole genome shotgun (WGS) entry which is preliminary data.</text>
</comment>
<accession>A0A8T0FH45</accession>
<dbReference type="FunFam" id="3.30.160.60:FF:001157">
    <property type="entry name" value="Zinc finger protein 793"/>
    <property type="match status" value="1"/>
</dbReference>
<protein>
    <submittedName>
        <fullName evidence="10">Gastrula zinc finger protein 5-1 like protein</fullName>
    </submittedName>
</protein>
<gene>
    <name evidence="10" type="ORF">HNY73_009724</name>
</gene>
<keyword evidence="5" id="KW-0862">Zinc</keyword>
<dbReference type="FunFam" id="3.30.160.60:FF:001450">
    <property type="entry name" value="zinc finger protein 774"/>
    <property type="match status" value="1"/>
</dbReference>
<evidence type="ECO:0000256" key="7">
    <source>
        <dbReference type="ARBA" id="ARBA00023242"/>
    </source>
</evidence>
<dbReference type="Pfam" id="PF00096">
    <property type="entry name" value="zf-C2H2"/>
    <property type="match status" value="3"/>
</dbReference>
<dbReference type="PROSITE" id="PS50157">
    <property type="entry name" value="ZINC_FINGER_C2H2_2"/>
    <property type="match status" value="4"/>
</dbReference>
<keyword evidence="4 8" id="KW-0863">Zinc-finger</keyword>
<dbReference type="FunFam" id="3.30.160.60:FF:001443">
    <property type="entry name" value="Zinc finger protein 668"/>
    <property type="match status" value="1"/>
</dbReference>
<reference evidence="10" key="1">
    <citation type="journal article" date="2020" name="bioRxiv">
        <title>Chromosome-level reference genome of the European wasp spider Argiope bruennichi: a resource for studies on range expansion and evolutionary adaptation.</title>
        <authorList>
            <person name="Sheffer M.M."/>
            <person name="Hoppe A."/>
            <person name="Krehenwinkel H."/>
            <person name="Uhl G."/>
            <person name="Kuss A.W."/>
            <person name="Jensen L."/>
            <person name="Jensen C."/>
            <person name="Gillespie R.G."/>
            <person name="Hoff K.J."/>
            <person name="Prost S."/>
        </authorList>
    </citation>
    <scope>NUCLEOTIDE SEQUENCE</scope>
</reference>